<name>A0A0W0TKY2_9GAMM</name>
<dbReference type="Proteomes" id="UP000054698">
    <property type="component" value="Unassembled WGS sequence"/>
</dbReference>
<dbReference type="RefSeq" id="WP_165482121.1">
    <property type="nucleotide sequence ID" value="NZ_CAAAHT010000001.1"/>
</dbReference>
<evidence type="ECO:0000313" key="4">
    <source>
        <dbReference type="Proteomes" id="UP000054698"/>
    </source>
</evidence>
<reference evidence="1 4" key="1">
    <citation type="submission" date="2015-11" db="EMBL/GenBank/DDBJ databases">
        <title>Genomic analysis of 38 Legionella species identifies large and diverse effector repertoires.</title>
        <authorList>
            <person name="Burstein D."/>
            <person name="Amaro F."/>
            <person name="Zusman T."/>
            <person name="Lifshitz Z."/>
            <person name="Cohen O."/>
            <person name="Gilbert J.A."/>
            <person name="Pupko T."/>
            <person name="Shuman H.A."/>
            <person name="Segal G."/>
        </authorList>
    </citation>
    <scope>NUCLEOTIDE SEQUENCE [LARGE SCALE GENOMIC DNA]</scope>
    <source>
        <strain evidence="1 4">WO-44C</strain>
    </source>
</reference>
<keyword evidence="4" id="KW-1185">Reference proteome</keyword>
<sequence length="58" mass="6611">MKPLTRDILLTLLVKLLLLIALWWVCFKDVEKSSKNTQQWLLGTSLPSDTALIAKKKS</sequence>
<dbReference type="NCBIfam" id="NF045611">
    <property type="entry name" value="small_CydP"/>
    <property type="match status" value="1"/>
</dbReference>
<dbReference type="PATRIC" id="fig|453.4.peg.2259"/>
<dbReference type="EMBL" id="UGNY01000001">
    <property type="protein sequence ID" value="STX39135.1"/>
    <property type="molecule type" value="Genomic_DNA"/>
</dbReference>
<reference evidence="5 6" key="2">
    <citation type="submission" date="2018-06" db="EMBL/GenBank/DDBJ databases">
        <authorList>
            <consortium name="Pathogen Informatics"/>
            <person name="Doyle S."/>
        </authorList>
    </citation>
    <scope>NUCLEOTIDE SEQUENCE [LARGE SCALE GENOMIC DNA]</scope>
    <source>
        <strain evidence="3 6">NCTC11978</strain>
        <strain evidence="2 5">NCTC12022</strain>
    </source>
</reference>
<proteinExistence type="predicted"/>
<organism evidence="1 4">
    <name type="scientific">Legionella feeleii</name>
    <dbReference type="NCBI Taxonomy" id="453"/>
    <lineage>
        <taxon>Bacteria</taxon>
        <taxon>Pseudomonadati</taxon>
        <taxon>Pseudomonadota</taxon>
        <taxon>Gammaproteobacteria</taxon>
        <taxon>Legionellales</taxon>
        <taxon>Legionellaceae</taxon>
        <taxon>Legionella</taxon>
    </lineage>
</organism>
<accession>A0A0W0TKY2</accession>
<dbReference type="AlphaFoldDB" id="A0A0W0TKY2"/>
<dbReference type="EMBL" id="LNYB01000081">
    <property type="protein sequence ID" value="KTC96262.1"/>
    <property type="molecule type" value="Genomic_DNA"/>
</dbReference>
<dbReference type="Proteomes" id="UP000251942">
    <property type="component" value="Unassembled WGS sequence"/>
</dbReference>
<dbReference type="InterPro" id="IPR054636">
    <property type="entry name" value="CydP"/>
</dbReference>
<dbReference type="STRING" id="453.Lfee_2060"/>
<evidence type="ECO:0000313" key="2">
    <source>
        <dbReference type="EMBL" id="SPX62623.1"/>
    </source>
</evidence>
<dbReference type="Proteomes" id="UP000254033">
    <property type="component" value="Unassembled WGS sequence"/>
</dbReference>
<evidence type="ECO:0000313" key="1">
    <source>
        <dbReference type="EMBL" id="KTC96262.1"/>
    </source>
</evidence>
<protein>
    <submittedName>
        <fullName evidence="1">Uncharacterized protein</fullName>
    </submittedName>
</protein>
<evidence type="ECO:0000313" key="5">
    <source>
        <dbReference type="Proteomes" id="UP000251942"/>
    </source>
</evidence>
<evidence type="ECO:0000313" key="6">
    <source>
        <dbReference type="Proteomes" id="UP000254033"/>
    </source>
</evidence>
<evidence type="ECO:0000313" key="3">
    <source>
        <dbReference type="EMBL" id="STX39135.1"/>
    </source>
</evidence>
<gene>
    <name evidence="1" type="ORF">Lfee_2060</name>
    <name evidence="3" type="ORF">NCTC11978_02329</name>
    <name evidence="2" type="ORF">NCTC12022_03385</name>
</gene>
<dbReference type="EMBL" id="UASS01000039">
    <property type="protein sequence ID" value="SPX62623.1"/>
    <property type="molecule type" value="Genomic_DNA"/>
</dbReference>